<feature type="active site" description="4-aspartylphosphate intermediate" evidence="15">
    <location>
        <position position="913"/>
    </location>
</feature>
<evidence type="ECO:0000313" key="25">
    <source>
        <dbReference type="EMBL" id="KNC50282.1"/>
    </source>
</evidence>
<feature type="binding site" evidence="16">
    <location>
        <position position="913"/>
    </location>
    <ligand>
        <name>ATP</name>
        <dbReference type="ChEBI" id="CHEBI:30616"/>
    </ligand>
</feature>
<dbReference type="GO" id="GO:0007030">
    <property type="term" value="P:Golgi organization"/>
    <property type="evidence" value="ECO:0007669"/>
    <property type="project" value="TreeGrafter"/>
</dbReference>
<feature type="region of interest" description="Disordered" evidence="18">
    <location>
        <begin position="1432"/>
        <end position="1454"/>
    </location>
</feature>
<dbReference type="GO" id="GO:0005524">
    <property type="term" value="F:ATP binding"/>
    <property type="evidence" value="ECO:0007669"/>
    <property type="project" value="UniProtKB-KW"/>
</dbReference>
<feature type="binding site" evidence="16">
    <location>
        <position position="1511"/>
    </location>
    <ligand>
        <name>ATP</name>
        <dbReference type="ChEBI" id="CHEBI:30616"/>
    </ligand>
</feature>
<dbReference type="InterPro" id="IPR006768">
    <property type="entry name" value="Cwf19-like_C_dom-1"/>
</dbReference>
<dbReference type="SUPFAM" id="SSF81665">
    <property type="entry name" value="Calcium ATPase, transmembrane domain M"/>
    <property type="match status" value="1"/>
</dbReference>
<dbReference type="SUPFAM" id="SSF56784">
    <property type="entry name" value="HAD-like"/>
    <property type="match status" value="1"/>
</dbReference>
<feature type="domain" description="Cwf19-like C-terminal" evidence="22">
    <location>
        <begin position="319"/>
        <end position="438"/>
    </location>
</feature>
<dbReference type="PRINTS" id="PR00119">
    <property type="entry name" value="CATATPASE"/>
</dbReference>
<dbReference type="InterPro" id="IPR023214">
    <property type="entry name" value="HAD_sf"/>
</dbReference>
<feature type="transmembrane region" description="Helical" evidence="19">
    <location>
        <begin position="1712"/>
        <end position="1736"/>
    </location>
</feature>
<feature type="region of interest" description="Disordered" evidence="18">
    <location>
        <begin position="1854"/>
        <end position="1879"/>
    </location>
</feature>
<dbReference type="Gene3D" id="2.70.150.10">
    <property type="entry name" value="Calcium-transporting ATPase, cytoplasmic transduction domain A"/>
    <property type="match status" value="1"/>
</dbReference>
<dbReference type="InterPro" id="IPR023299">
    <property type="entry name" value="ATPase_P-typ_cyto_dom_N"/>
</dbReference>
<feature type="binding site" evidence="17">
    <location>
        <position position="1512"/>
    </location>
    <ligand>
        <name>Mg(2+)</name>
        <dbReference type="ChEBI" id="CHEBI:18420"/>
    </ligand>
</feature>
<feature type="region of interest" description="Disordered" evidence="18">
    <location>
        <begin position="122"/>
        <end position="143"/>
    </location>
</feature>
<dbReference type="SUPFAM" id="SSF81660">
    <property type="entry name" value="Metal cation-transporting ATPase, ATP-binding domain N"/>
    <property type="match status" value="1"/>
</dbReference>
<dbReference type="InterPro" id="IPR044492">
    <property type="entry name" value="P_typ_ATPase_HD_dom"/>
</dbReference>
<dbReference type="GO" id="GO:0140326">
    <property type="term" value="F:ATPase-coupled intramembrane lipid transporter activity"/>
    <property type="evidence" value="ECO:0007669"/>
    <property type="project" value="UniProtKB-EC"/>
</dbReference>
<dbReference type="InterPro" id="IPR032630">
    <property type="entry name" value="P_typ_ATPase_c"/>
</dbReference>
<dbReference type="Pfam" id="PF04676">
    <property type="entry name" value="CwfJ_C_2"/>
    <property type="match status" value="1"/>
</dbReference>
<dbReference type="Proteomes" id="UP000054408">
    <property type="component" value="Unassembled WGS sequence"/>
</dbReference>
<feature type="transmembrane region" description="Helical" evidence="19">
    <location>
        <begin position="800"/>
        <end position="824"/>
    </location>
</feature>
<dbReference type="EC" id="7.6.2.1" evidence="4"/>
<gene>
    <name evidence="25" type="ORF">AMSG_06441</name>
</gene>
<dbReference type="Pfam" id="PF16209">
    <property type="entry name" value="PhoLip_ATPase_N"/>
    <property type="match status" value="1"/>
</dbReference>
<evidence type="ECO:0000256" key="4">
    <source>
        <dbReference type="ARBA" id="ARBA00012189"/>
    </source>
</evidence>
<feature type="compositionally biased region" description="Pro residues" evidence="18">
    <location>
        <begin position="122"/>
        <end position="142"/>
    </location>
</feature>
<feature type="binding site" evidence="16">
    <location>
        <position position="1349"/>
    </location>
    <ligand>
        <name>ATP</name>
        <dbReference type="ChEBI" id="CHEBI:30616"/>
    </ligand>
</feature>
<comment type="cofactor">
    <cofactor evidence="17">
        <name>Mg(2+)</name>
        <dbReference type="ChEBI" id="CHEBI:18420"/>
    </cofactor>
</comment>
<evidence type="ECO:0000256" key="1">
    <source>
        <dbReference type="ARBA" id="ARBA00004141"/>
    </source>
</evidence>
<dbReference type="InterPro" id="IPR032631">
    <property type="entry name" value="P-type_ATPase_N"/>
</dbReference>
<dbReference type="OrthoDB" id="377733at2759"/>
<dbReference type="GeneID" id="25565598"/>
<feature type="binding site" evidence="17">
    <location>
        <position position="915"/>
    </location>
    <ligand>
        <name>Mg(2+)</name>
        <dbReference type="ChEBI" id="CHEBI:18420"/>
    </ligand>
</feature>
<keyword evidence="8 16" id="KW-0547">Nucleotide-binding</keyword>
<feature type="transmembrane region" description="Helical" evidence="19">
    <location>
        <begin position="1643"/>
        <end position="1665"/>
    </location>
</feature>
<evidence type="ECO:0000259" key="23">
    <source>
        <dbReference type="Pfam" id="PF16209"/>
    </source>
</evidence>
<keyword evidence="12 19" id="KW-1133">Transmembrane helix</keyword>
<feature type="binding site" evidence="16">
    <location>
        <position position="1486"/>
    </location>
    <ligand>
        <name>ATP</name>
        <dbReference type="ChEBI" id="CHEBI:30616"/>
    </ligand>
</feature>
<evidence type="ECO:0000256" key="13">
    <source>
        <dbReference type="ARBA" id="ARBA00023136"/>
    </source>
</evidence>
<feature type="transmembrane region" description="Helical" evidence="19">
    <location>
        <begin position="1685"/>
        <end position="1705"/>
    </location>
</feature>
<feature type="compositionally biased region" description="Low complexity" evidence="18">
    <location>
        <begin position="44"/>
        <end position="57"/>
    </location>
</feature>
<evidence type="ECO:0000256" key="17">
    <source>
        <dbReference type="PIRSR" id="PIRSR606539-3"/>
    </source>
</evidence>
<feature type="binding site" evidence="16">
    <location>
        <position position="914"/>
    </location>
    <ligand>
        <name>ATP</name>
        <dbReference type="ChEBI" id="CHEBI:30616"/>
    </ligand>
</feature>
<feature type="binding site" evidence="16">
    <location>
        <position position="1231"/>
    </location>
    <ligand>
        <name>ATP</name>
        <dbReference type="ChEBI" id="CHEBI:30616"/>
    </ligand>
</feature>
<evidence type="ECO:0000259" key="20">
    <source>
        <dbReference type="Pfam" id="PF00122"/>
    </source>
</evidence>
<evidence type="ECO:0000256" key="9">
    <source>
        <dbReference type="ARBA" id="ARBA00022840"/>
    </source>
</evidence>
<sequence length="1923" mass="208609">MLDPTLPPSSAAGEPAATPSAPAAPVPQQRYGLILMNGSSLSTGPPATAAEAPGGKPSFRDRVRAHRTTTASTTASIGDQQSDSSGASSGRARYLEATRPGMMRPGSLAAPLAPAAALPPAAAPAPVAAPTPAPTAPAPRPPLTAAERNKIAARIMRAKLKKDFATVAQLEAELAPPAQTKMLVSVSASGARLGVTDHISARGDRNNPNKLKRKLVTHDAAGLRTRFLRADEGAEDLTPQQLLVREREAAKLQGMADVDAAFIENVMAQGKRYSGALGGDDEDDEYGTGEAWRMWESRKASQSSEKQARKARQAMVNATRKHDAALGACTLCFGAAKMRKAAVIATADHMYLAAAAAPLVDGHVRIVPRNHEVSFRNTEAAAFAEAEAFMRALTAYHAAAGRDVVFVEVALQLDALVHTAIDAVPLSRDDGALAPMFFRKALSECDTMWTSHERVIDVIARGGLQKSVPQGFPYIFVQFGTSPAMAHAVEDQSLFQRSFGLEILAGMLDLPPTAWKRPHPRHPLPSQQLLAIPRRRVRLNDTEANSAEGFADNVVVTSKYTILTFLPRNLYAQFHRVANIYFLLIACLQQIPGISPLGRGTTAMTLAVVLAFTALKEALEDIRRHRNDRAVNATPVSVVLDGELVTVRWRDVRVGDVLHVRNGEFLPADLLVLSSSEPQGMCYVETSNLDGESNLKIRKAPESSVHAVTPASVSALRGLLECDPPNADMYRFDGSLIMSNPSNGTAQLSMKQVLLRGAQLRNTKWVFGLAVYTGKDTKIAKSSNKVPTKRSSVEKFTNTLIILIFLAQLLLCFICALGNGMWLAKHSGSHTYLQAQGLSASSSGALSFLTFLILFSNLIPISLYVSMETVKFGQSIFINWDIHMYHAELDAPAIARTSNLNEELGQVKYIFSDKTGTLTRNSMDFKKMTVGGIAYGDGTLSIMVHTPRSYASNKVNELESKLRRANTADFSHEISSDVLENLGASTVLPSSSAAVSDAAGVGGHEQEEQEEGGKSKSKSKAKSKAKSKSKSKAASGESSSLSSSSYEYTYSVTYEYEYSDGSPATKGGMRPKAHAGAMAEGVPSITLAAPVMRESLASIPLARGETVPHCCFEDDGRVMRDLGDPTKRETLLRFFTLLAVCHTVIPEVVEDKDGTESILYQAASPDEGALVNAAKYFGFEFHTRTPTSITLEVLGHDQVFDVLYVNEFSSARKRMSVVVRLPDGQVKVMVKGADVAMLPLLDAELEINRKLLRPTDMHLNVFAHEALRTLVMAERVMTEAELATFATAYAKSERGTPLERKRAAVAAAELVERDLELLGATAIEDKLQDGVPEAIASLRKAGIHVWVLTGDKQETAIMIGYSCSLLDANMEVVIPSPTDPNVEENDDDRDEMLLSGRDPVSVAQRKQWLRISLQRILRSMEAQIEPVEHACAPREVSGDGSASSTNAGTSAGAGDSNIDAELKELLLSVTKRCKSVIGCRVSPAQKAQVVAFVQSALDQGVVTLAIGDGANDVEMIKEAHLGVGISGEEGQQAAMTADYAIAQFRFLRQLLLVHGFWCYDRIAKLIMYSFYKNIALSLVPFWFVFASGYSGQTFVEKWTFSLYNVIFTALPILIVGIFDQSVPRRRLLAHPELYRTGPANRFFNLRVFLGWMLSSLYHSLMFYFFVQGMLAHNVLHSDGQTSGLFVNGIFIYSVVVVTVNSKIALETSSWTILNFAAIFLSVAGLFLWITVYSFIVPPTDALDMLGVGPQAYTSPAFWFILVLAPLSALLPDVLYMYIRRTFFPEAFDIVRELDKYFRLTAVVARTLALVHHTAAVAFSFWPDKARRSAYAYDPAPPEHHRVILATEYPPSGRNRHVGQAAATAAPPSQTDGDSTPGLLGGAMAREQLVIHNSRERLHDCPDTVVFHHSAATSSARSLGSASH</sequence>
<keyword evidence="13 19" id="KW-0472">Membrane</keyword>
<feature type="transmembrane region" description="Helical" evidence="19">
    <location>
        <begin position="1756"/>
        <end position="1778"/>
    </location>
</feature>
<evidence type="ECO:0000256" key="2">
    <source>
        <dbReference type="ARBA" id="ARBA00004236"/>
    </source>
</evidence>
<dbReference type="InterPro" id="IPR006539">
    <property type="entry name" value="P-type_ATPase_IV"/>
</dbReference>
<evidence type="ECO:0000256" key="14">
    <source>
        <dbReference type="ARBA" id="ARBA00034036"/>
    </source>
</evidence>
<feature type="transmembrane region" description="Helical" evidence="19">
    <location>
        <begin position="844"/>
        <end position="865"/>
    </location>
</feature>
<dbReference type="SUPFAM" id="SSF81653">
    <property type="entry name" value="Calcium ATPase, transduction domain A"/>
    <property type="match status" value="1"/>
</dbReference>
<evidence type="ECO:0000256" key="3">
    <source>
        <dbReference type="ARBA" id="ARBA00008109"/>
    </source>
</evidence>
<dbReference type="InterPro" id="IPR036412">
    <property type="entry name" value="HAD-like_sf"/>
</dbReference>
<dbReference type="NCBIfam" id="TIGR01652">
    <property type="entry name" value="ATPase-Plipid"/>
    <property type="match status" value="2"/>
</dbReference>
<dbReference type="eggNOG" id="KOG2477">
    <property type="taxonomic scope" value="Eukaryota"/>
</dbReference>
<dbReference type="Pfam" id="PF04677">
    <property type="entry name" value="CwfJ_C_1"/>
    <property type="match status" value="1"/>
</dbReference>
<feature type="binding site" evidence="16">
    <location>
        <position position="1268"/>
    </location>
    <ligand>
        <name>ATP</name>
        <dbReference type="ChEBI" id="CHEBI:30616"/>
    </ligand>
</feature>
<dbReference type="GO" id="GO:0045332">
    <property type="term" value="P:phospholipid translocation"/>
    <property type="evidence" value="ECO:0007669"/>
    <property type="project" value="TreeGrafter"/>
</dbReference>
<comment type="subcellular location">
    <subcellularLocation>
        <location evidence="2">Cell membrane</location>
    </subcellularLocation>
    <subcellularLocation>
        <location evidence="1">Membrane</location>
        <topology evidence="1">Multi-pass membrane protein</topology>
    </subcellularLocation>
</comment>
<evidence type="ECO:0000256" key="11">
    <source>
        <dbReference type="ARBA" id="ARBA00022967"/>
    </source>
</evidence>
<feature type="region of interest" description="Disordered" evidence="18">
    <location>
        <begin position="1"/>
        <end position="94"/>
    </location>
</feature>
<feature type="domain" description="Cwf19-like protein C-terminal" evidence="21">
    <location>
        <begin position="449"/>
        <end position="520"/>
    </location>
</feature>
<dbReference type="GO" id="GO:0000287">
    <property type="term" value="F:magnesium ion binding"/>
    <property type="evidence" value="ECO:0007669"/>
    <property type="project" value="InterPro"/>
</dbReference>
<evidence type="ECO:0000256" key="5">
    <source>
        <dbReference type="ARBA" id="ARBA00022475"/>
    </source>
</evidence>
<evidence type="ECO:0000256" key="7">
    <source>
        <dbReference type="ARBA" id="ARBA00022723"/>
    </source>
</evidence>
<evidence type="ECO:0000256" key="6">
    <source>
        <dbReference type="ARBA" id="ARBA00022692"/>
    </source>
</evidence>
<comment type="similarity">
    <text evidence="3">Belongs to the cation transport ATPase (P-type) (TC 3.A.3) family. Type IV subfamily.</text>
</comment>
<dbReference type="SUPFAM" id="SSF54197">
    <property type="entry name" value="HIT-like"/>
    <property type="match status" value="1"/>
</dbReference>
<dbReference type="InterPro" id="IPR018303">
    <property type="entry name" value="ATPase_P-typ_P_site"/>
</dbReference>
<dbReference type="Gene3D" id="3.40.50.1000">
    <property type="entry name" value="HAD superfamily/HAD-like"/>
    <property type="match status" value="1"/>
</dbReference>
<evidence type="ECO:0000256" key="10">
    <source>
        <dbReference type="ARBA" id="ARBA00022842"/>
    </source>
</evidence>
<feature type="binding site" evidence="16">
    <location>
        <position position="915"/>
    </location>
    <ligand>
        <name>ATP</name>
        <dbReference type="ChEBI" id="CHEBI:30616"/>
    </ligand>
</feature>
<keyword evidence="10 17" id="KW-0460">Magnesium</keyword>
<dbReference type="GO" id="GO:0005802">
    <property type="term" value="C:trans-Golgi network"/>
    <property type="evidence" value="ECO:0007669"/>
    <property type="project" value="TreeGrafter"/>
</dbReference>
<keyword evidence="5" id="KW-1003">Cell membrane</keyword>
<organism evidence="25 26">
    <name type="scientific">Thecamonas trahens ATCC 50062</name>
    <dbReference type="NCBI Taxonomy" id="461836"/>
    <lineage>
        <taxon>Eukaryota</taxon>
        <taxon>Apusozoa</taxon>
        <taxon>Apusomonadida</taxon>
        <taxon>Apusomonadidae</taxon>
        <taxon>Thecamonas</taxon>
    </lineage>
</organism>
<proteinExistence type="inferred from homology"/>
<evidence type="ECO:0000259" key="21">
    <source>
        <dbReference type="Pfam" id="PF04676"/>
    </source>
</evidence>
<dbReference type="InterPro" id="IPR036265">
    <property type="entry name" value="HIT-like_sf"/>
</dbReference>
<dbReference type="Gene3D" id="3.40.1110.10">
    <property type="entry name" value="Calcium-transporting ATPase, cytoplasmic domain N"/>
    <property type="match status" value="1"/>
</dbReference>
<feature type="binding site" evidence="16">
    <location>
        <position position="1351"/>
    </location>
    <ligand>
        <name>ATP</name>
        <dbReference type="ChEBI" id="CHEBI:30616"/>
    </ligand>
</feature>
<dbReference type="FunFam" id="3.40.50.1000:FF:000014">
    <property type="entry name" value="Phospholipid-transporting ATPase"/>
    <property type="match status" value="1"/>
</dbReference>
<feature type="domain" description="P-type ATPase A" evidence="20">
    <location>
        <begin position="633"/>
        <end position="706"/>
    </location>
</feature>
<feature type="binding site" evidence="17">
    <location>
        <position position="1508"/>
    </location>
    <ligand>
        <name>Mg(2+)</name>
        <dbReference type="ChEBI" id="CHEBI:18420"/>
    </ligand>
</feature>
<feature type="transmembrane region" description="Helical" evidence="19">
    <location>
        <begin position="1799"/>
        <end position="1821"/>
    </location>
</feature>
<feature type="binding site" evidence="16">
    <location>
        <position position="1208"/>
    </location>
    <ligand>
        <name>ATP</name>
        <dbReference type="ChEBI" id="CHEBI:30616"/>
    </ligand>
</feature>
<protein>
    <recommendedName>
        <fullName evidence="4">P-type phospholipid transporter</fullName>
        <ecNumber evidence="4">7.6.2.1</ecNumber>
    </recommendedName>
</protein>
<keyword evidence="6 19" id="KW-0812">Transmembrane</keyword>
<feature type="domain" description="P-type ATPase N-terminal" evidence="23">
    <location>
        <begin position="537"/>
        <end position="602"/>
    </location>
</feature>
<feature type="compositionally biased region" description="Low complexity" evidence="18">
    <location>
        <begin position="68"/>
        <end position="92"/>
    </location>
</feature>
<dbReference type="FunFam" id="2.70.150.10:FF:000021">
    <property type="entry name" value="Phospholipid-transporting ATPase"/>
    <property type="match status" value="1"/>
</dbReference>
<evidence type="ECO:0000256" key="16">
    <source>
        <dbReference type="PIRSR" id="PIRSR606539-2"/>
    </source>
</evidence>
<feature type="binding site" evidence="16">
    <location>
        <position position="1350"/>
    </location>
    <ligand>
        <name>ATP</name>
        <dbReference type="ChEBI" id="CHEBI:30616"/>
    </ligand>
</feature>
<dbReference type="STRING" id="461836.A0A0L0DD60"/>
<evidence type="ECO:0000256" key="15">
    <source>
        <dbReference type="PIRSR" id="PIRSR606539-1"/>
    </source>
</evidence>
<dbReference type="PROSITE" id="PS00154">
    <property type="entry name" value="ATPASE_E1_E2"/>
    <property type="match status" value="1"/>
</dbReference>
<dbReference type="Pfam" id="PF00122">
    <property type="entry name" value="E1-E2_ATPase"/>
    <property type="match status" value="1"/>
</dbReference>
<dbReference type="eggNOG" id="KOG0206">
    <property type="taxonomic scope" value="Eukaryota"/>
</dbReference>
<feature type="compositionally biased region" description="Low complexity" evidence="18">
    <location>
        <begin position="1032"/>
        <end position="1042"/>
    </location>
</feature>
<name>A0A0L0DD60_THETB</name>
<keyword evidence="7 17" id="KW-0479">Metal-binding</keyword>
<dbReference type="InterPro" id="IPR001757">
    <property type="entry name" value="P_typ_ATPase"/>
</dbReference>
<dbReference type="Pfam" id="PF13246">
    <property type="entry name" value="Cation_ATPase"/>
    <property type="match status" value="1"/>
</dbReference>
<feature type="binding site" evidence="16">
    <location>
        <position position="1512"/>
    </location>
    <ligand>
        <name>ATP</name>
        <dbReference type="ChEBI" id="CHEBI:30616"/>
    </ligand>
</feature>
<feature type="binding site" evidence="16">
    <location>
        <position position="1480"/>
    </location>
    <ligand>
        <name>ATP</name>
        <dbReference type="ChEBI" id="CHEBI:30616"/>
    </ligand>
</feature>
<evidence type="ECO:0000259" key="24">
    <source>
        <dbReference type="Pfam" id="PF16212"/>
    </source>
</evidence>
<keyword evidence="9 16" id="KW-0067">ATP-binding</keyword>
<feature type="transmembrane region" description="Helical" evidence="19">
    <location>
        <begin position="1601"/>
        <end position="1622"/>
    </location>
</feature>
<feature type="compositionally biased region" description="Low complexity" evidence="18">
    <location>
        <begin position="1438"/>
        <end position="1454"/>
    </location>
</feature>
<dbReference type="OMA" id="WATMATH"/>
<evidence type="ECO:0000259" key="22">
    <source>
        <dbReference type="Pfam" id="PF04677"/>
    </source>
</evidence>
<keyword evidence="11" id="KW-1278">Translocase</keyword>
<dbReference type="GO" id="GO:0005886">
    <property type="term" value="C:plasma membrane"/>
    <property type="evidence" value="ECO:0007669"/>
    <property type="project" value="UniProtKB-SubCell"/>
</dbReference>
<dbReference type="GO" id="GO:0016887">
    <property type="term" value="F:ATP hydrolysis activity"/>
    <property type="evidence" value="ECO:0007669"/>
    <property type="project" value="InterPro"/>
</dbReference>
<feature type="region of interest" description="Disordered" evidence="18">
    <location>
        <begin position="993"/>
        <end position="1042"/>
    </location>
</feature>
<dbReference type="InterPro" id="IPR008250">
    <property type="entry name" value="ATPase_P-typ_transduc_dom_A_sf"/>
</dbReference>
<feature type="domain" description="P-type ATPase C-terminal" evidence="24">
    <location>
        <begin position="1534"/>
        <end position="1785"/>
    </location>
</feature>
<dbReference type="PANTHER" id="PTHR24092:SF190">
    <property type="entry name" value="PHOSPHOLIPID-TRANSPORTING ATPASE"/>
    <property type="match status" value="1"/>
</dbReference>
<dbReference type="RefSeq" id="XP_013757109.1">
    <property type="nucleotide sequence ID" value="XM_013901655.1"/>
</dbReference>
<dbReference type="SFLD" id="SFLDG00002">
    <property type="entry name" value="C1.7:_P-type_atpase_like"/>
    <property type="match status" value="1"/>
</dbReference>
<evidence type="ECO:0000313" key="26">
    <source>
        <dbReference type="Proteomes" id="UP000054408"/>
    </source>
</evidence>
<evidence type="ECO:0000256" key="18">
    <source>
        <dbReference type="SAM" id="MobiDB-lite"/>
    </source>
</evidence>
<dbReference type="InterPro" id="IPR059000">
    <property type="entry name" value="ATPase_P-type_domA"/>
</dbReference>
<dbReference type="Pfam" id="PF16212">
    <property type="entry name" value="PhoLip_ATPase_C"/>
    <property type="match status" value="1"/>
</dbReference>
<feature type="compositionally biased region" description="Low complexity" evidence="18">
    <location>
        <begin position="8"/>
        <end position="27"/>
    </location>
</feature>
<dbReference type="SFLD" id="SFLDF00027">
    <property type="entry name" value="p-type_atpase"/>
    <property type="match status" value="1"/>
</dbReference>
<accession>A0A0L0DD60</accession>
<dbReference type="NCBIfam" id="TIGR01494">
    <property type="entry name" value="ATPase_P-type"/>
    <property type="match status" value="2"/>
</dbReference>
<dbReference type="SFLD" id="SFLDS00003">
    <property type="entry name" value="Haloacid_Dehalogenase"/>
    <property type="match status" value="1"/>
</dbReference>
<evidence type="ECO:0000256" key="8">
    <source>
        <dbReference type="ARBA" id="ARBA00022741"/>
    </source>
</evidence>
<evidence type="ECO:0000256" key="12">
    <source>
        <dbReference type="ARBA" id="ARBA00022989"/>
    </source>
</evidence>
<feature type="compositionally biased region" description="Basic residues" evidence="18">
    <location>
        <begin position="1015"/>
        <end position="1031"/>
    </location>
</feature>
<dbReference type="PANTHER" id="PTHR24092">
    <property type="entry name" value="PROBABLE PHOSPHOLIPID-TRANSPORTING ATPASE"/>
    <property type="match status" value="1"/>
</dbReference>
<feature type="binding site" evidence="17">
    <location>
        <position position="913"/>
    </location>
    <ligand>
        <name>Mg(2+)</name>
        <dbReference type="ChEBI" id="CHEBI:18420"/>
    </ligand>
</feature>
<dbReference type="InterPro" id="IPR023298">
    <property type="entry name" value="ATPase_P-typ_TM_dom_sf"/>
</dbReference>
<dbReference type="InterPro" id="IPR006767">
    <property type="entry name" value="Cwf19-like_C_dom-2"/>
</dbReference>
<evidence type="ECO:0000256" key="19">
    <source>
        <dbReference type="SAM" id="Phobius"/>
    </source>
</evidence>
<feature type="binding site" evidence="16">
    <location>
        <position position="1167"/>
    </location>
    <ligand>
        <name>ATP</name>
        <dbReference type="ChEBI" id="CHEBI:30616"/>
    </ligand>
</feature>
<reference evidence="25 26" key="1">
    <citation type="submission" date="2010-05" db="EMBL/GenBank/DDBJ databases">
        <title>The Genome Sequence of Thecamonas trahens ATCC 50062.</title>
        <authorList>
            <consortium name="The Broad Institute Genome Sequencing Platform"/>
            <person name="Russ C."/>
            <person name="Cuomo C."/>
            <person name="Shea T."/>
            <person name="Young S.K."/>
            <person name="Zeng Q."/>
            <person name="Koehrsen M."/>
            <person name="Haas B."/>
            <person name="Borodovsky M."/>
            <person name="Guigo R."/>
            <person name="Alvarado L."/>
            <person name="Berlin A."/>
            <person name="Bochicchio J."/>
            <person name="Borenstein D."/>
            <person name="Chapman S."/>
            <person name="Chen Z."/>
            <person name="Freedman E."/>
            <person name="Gellesch M."/>
            <person name="Goldberg J."/>
            <person name="Griggs A."/>
            <person name="Gujja S."/>
            <person name="Heilman E."/>
            <person name="Heiman D."/>
            <person name="Hepburn T."/>
            <person name="Howarth C."/>
            <person name="Jen D."/>
            <person name="Larson L."/>
            <person name="Mehta T."/>
            <person name="Park D."/>
            <person name="Pearson M."/>
            <person name="Roberts A."/>
            <person name="Saif S."/>
            <person name="Shenoy N."/>
            <person name="Sisk P."/>
            <person name="Stolte C."/>
            <person name="Sykes S."/>
            <person name="Thomson T."/>
            <person name="Walk T."/>
            <person name="White J."/>
            <person name="Yandava C."/>
            <person name="Burger G."/>
            <person name="Gray M.W."/>
            <person name="Holland P.W.H."/>
            <person name="King N."/>
            <person name="Lang F.B.F."/>
            <person name="Roger A.J."/>
            <person name="Ruiz-Trillo I."/>
            <person name="Lander E."/>
            <person name="Nusbaum C."/>
        </authorList>
    </citation>
    <scope>NUCLEOTIDE SEQUENCE [LARGE SCALE GENOMIC DNA]</scope>
    <source>
        <strain evidence="25 26">ATCC 50062</strain>
    </source>
</reference>
<comment type="catalytic activity">
    <reaction evidence="14">
        <text>ATP + H2O + phospholipidSide 1 = ADP + phosphate + phospholipidSide 2.</text>
        <dbReference type="EC" id="7.6.2.1"/>
    </reaction>
</comment>
<keyword evidence="26" id="KW-1185">Reference proteome</keyword>
<dbReference type="EMBL" id="GL349460">
    <property type="protein sequence ID" value="KNC50282.1"/>
    <property type="molecule type" value="Genomic_DNA"/>
</dbReference>